<keyword evidence="2" id="KW-0812">Transmembrane</keyword>
<protein>
    <recommendedName>
        <fullName evidence="5">DUF3558 domain-containing protein</fullName>
    </recommendedName>
</protein>
<keyword evidence="2" id="KW-1133">Transmembrane helix</keyword>
<feature type="compositionally biased region" description="Pro residues" evidence="1">
    <location>
        <begin position="8"/>
        <end position="22"/>
    </location>
</feature>
<reference evidence="3 4" key="1">
    <citation type="submission" date="2016-04" db="EMBL/GenBank/DDBJ databases">
        <title>Complete genome sequence and analysis of deep-sea sediment isolate, Amycolatopsis sp. WP1.</title>
        <authorList>
            <person name="Wang H."/>
            <person name="Chen S."/>
            <person name="Wu Q."/>
        </authorList>
    </citation>
    <scope>NUCLEOTIDE SEQUENCE [LARGE SCALE GENOMIC DNA]</scope>
    <source>
        <strain evidence="3 4">WP1</strain>
    </source>
</reference>
<keyword evidence="4" id="KW-1185">Reference proteome</keyword>
<dbReference type="EMBL" id="CP015163">
    <property type="protein sequence ID" value="AXB46930.1"/>
    <property type="molecule type" value="Genomic_DNA"/>
</dbReference>
<feature type="region of interest" description="Disordered" evidence="1">
    <location>
        <begin position="1"/>
        <end position="22"/>
    </location>
</feature>
<name>A0A344LFV6_9PSEU</name>
<dbReference type="Proteomes" id="UP000250434">
    <property type="component" value="Chromosome"/>
</dbReference>
<feature type="transmembrane region" description="Helical" evidence="2">
    <location>
        <begin position="29"/>
        <end position="52"/>
    </location>
</feature>
<dbReference type="KEGG" id="aab:A4R43_34495"/>
<evidence type="ECO:0000313" key="4">
    <source>
        <dbReference type="Proteomes" id="UP000250434"/>
    </source>
</evidence>
<organism evidence="3 4">
    <name type="scientific">Amycolatopsis albispora</name>
    <dbReference type="NCBI Taxonomy" id="1804986"/>
    <lineage>
        <taxon>Bacteria</taxon>
        <taxon>Bacillati</taxon>
        <taxon>Actinomycetota</taxon>
        <taxon>Actinomycetes</taxon>
        <taxon>Pseudonocardiales</taxon>
        <taxon>Pseudonocardiaceae</taxon>
        <taxon>Amycolatopsis</taxon>
    </lineage>
</organism>
<gene>
    <name evidence="3" type="ORF">A4R43_34495</name>
</gene>
<dbReference type="AlphaFoldDB" id="A0A344LFV6"/>
<sequence length="225" mass="24175">MAYQQPPGWGPPPGYGYPPQQPPKKKSRLGLVLGLVFGGLLLLGIAIPLVLFTVEYNESVGSAASPEGAAPECRISQQVTGKYHAPNLSAGRDESSSIGLRQANCGWAPSEDETVHFRSVTLYINQYTDSDGEQAAAESFESTSREPGAVEIEGIGDRAFLVPIVNSSSYSGAEVRVLQGNTQFSLSYSGWDKEFWFFGTARIPQQQAEEAARAYAGEIAGNLRP</sequence>
<dbReference type="OrthoDB" id="3687320at2"/>
<evidence type="ECO:0000256" key="1">
    <source>
        <dbReference type="SAM" id="MobiDB-lite"/>
    </source>
</evidence>
<dbReference type="RefSeq" id="WP_113695987.1">
    <property type="nucleotide sequence ID" value="NZ_CP015163.1"/>
</dbReference>
<evidence type="ECO:0000256" key="2">
    <source>
        <dbReference type="SAM" id="Phobius"/>
    </source>
</evidence>
<proteinExistence type="predicted"/>
<evidence type="ECO:0008006" key="5">
    <source>
        <dbReference type="Google" id="ProtNLM"/>
    </source>
</evidence>
<evidence type="ECO:0000313" key="3">
    <source>
        <dbReference type="EMBL" id="AXB46930.1"/>
    </source>
</evidence>
<keyword evidence="2" id="KW-0472">Membrane</keyword>
<accession>A0A344LFV6</accession>